<evidence type="ECO:0000313" key="3">
    <source>
        <dbReference type="Proteomes" id="UP000779574"/>
    </source>
</evidence>
<proteinExistence type="predicted"/>
<organism evidence="2 3">
    <name type="scientific">Aureobasidium melanogenum</name>
    <name type="common">Aureobasidium pullulans var. melanogenum</name>
    <dbReference type="NCBI Taxonomy" id="46634"/>
    <lineage>
        <taxon>Eukaryota</taxon>
        <taxon>Fungi</taxon>
        <taxon>Dikarya</taxon>
        <taxon>Ascomycota</taxon>
        <taxon>Pezizomycotina</taxon>
        <taxon>Dothideomycetes</taxon>
        <taxon>Dothideomycetidae</taxon>
        <taxon>Dothideales</taxon>
        <taxon>Saccotheciaceae</taxon>
        <taxon>Aureobasidium</taxon>
    </lineage>
</organism>
<dbReference type="EMBL" id="JAHFXF010000553">
    <property type="protein sequence ID" value="KAG9685766.1"/>
    <property type="molecule type" value="Genomic_DNA"/>
</dbReference>
<evidence type="ECO:0008006" key="4">
    <source>
        <dbReference type="Google" id="ProtNLM"/>
    </source>
</evidence>
<feature type="region of interest" description="Disordered" evidence="1">
    <location>
        <begin position="440"/>
        <end position="463"/>
    </location>
</feature>
<reference evidence="2" key="1">
    <citation type="journal article" date="2021" name="J Fungi (Basel)">
        <title>Virulence traits and population genomics of the black yeast Aureobasidium melanogenum.</title>
        <authorList>
            <person name="Cernosa A."/>
            <person name="Sun X."/>
            <person name="Gostincar C."/>
            <person name="Fang C."/>
            <person name="Gunde-Cimerman N."/>
            <person name="Song Z."/>
        </authorList>
    </citation>
    <scope>NUCLEOTIDE SEQUENCE</scope>
    <source>
        <strain evidence="2">EXF-9911</strain>
    </source>
</reference>
<feature type="non-terminal residue" evidence="2">
    <location>
        <position position="463"/>
    </location>
</feature>
<gene>
    <name evidence="2" type="ORF">KCU76_g11487</name>
</gene>
<evidence type="ECO:0000313" key="2">
    <source>
        <dbReference type="EMBL" id="KAG9685766.1"/>
    </source>
</evidence>
<reference evidence="2" key="2">
    <citation type="submission" date="2021-08" db="EMBL/GenBank/DDBJ databases">
        <authorList>
            <person name="Gostincar C."/>
            <person name="Sun X."/>
            <person name="Song Z."/>
            <person name="Gunde-Cimerman N."/>
        </authorList>
    </citation>
    <scope>NUCLEOTIDE SEQUENCE</scope>
    <source>
        <strain evidence="2">EXF-9911</strain>
    </source>
</reference>
<dbReference type="OrthoDB" id="412402at2759"/>
<dbReference type="PANTHER" id="PTHR36847:SF1">
    <property type="entry name" value="AMIDOLIGASE ENZYME"/>
    <property type="match status" value="1"/>
</dbReference>
<comment type="caution">
    <text evidence="2">The sequence shown here is derived from an EMBL/GenBank/DDBJ whole genome shotgun (WGS) entry which is preliminary data.</text>
</comment>
<sequence>MASSNYNLSFGLEYELKLRVTASQLQQELQSDPTTKKIEVVTDAGQVRLSKVGPQYLQNDYLNFAFRDNVSHPQRTTLVSKVTGEQCEFRGYSTEALRIVQKRLQAVSGYEATAIYQGQGKQADFSSAPLYLTHDASLNGLNRAAKIATGLCTADQADITDFIGTEIVTAPRNSPQEACDEANKISTALRSDGLDYIIDDECAMHIHVGNQDGTRFNIKTLQHLAYLVLIYEHEFARMTVPRKRGSDFETRSNRLDFATECPLPEPQHAYLCDQQGINTDGSVEVVWNYQSLSEIRKALFDDVDSAEDPYKAFVNLTGDKGHIVNFSYCARDITKSEPAATVEFRQHQGTLNGPDVLHWARHCTALVALAQKYTDNNTQYPITSWKDTIDIEQLWREMKLPEATKHFYRNRIEEYDERWPDVHQTPLCEPDMVFDDDFCFSDEESEDSEPSMTEEEADEQEKC</sequence>
<dbReference type="Proteomes" id="UP000779574">
    <property type="component" value="Unassembled WGS sequence"/>
</dbReference>
<dbReference type="PANTHER" id="PTHR36847">
    <property type="entry name" value="AMIDOLIGASE ENZYME"/>
    <property type="match status" value="1"/>
</dbReference>
<dbReference type="AlphaFoldDB" id="A0A9P8J4R5"/>
<name>A0A9P8J4R5_AURME</name>
<accession>A0A9P8J4R5</accession>
<protein>
    <recommendedName>
        <fullName evidence="4">Amidoligase enzyme</fullName>
    </recommendedName>
</protein>
<evidence type="ECO:0000256" key="1">
    <source>
        <dbReference type="SAM" id="MobiDB-lite"/>
    </source>
</evidence>